<evidence type="ECO:0000256" key="3">
    <source>
        <dbReference type="ARBA" id="ARBA00023082"/>
    </source>
</evidence>
<keyword evidence="2" id="KW-0805">Transcription regulation</keyword>
<evidence type="ECO:0000259" key="6">
    <source>
        <dbReference type="Pfam" id="PF04542"/>
    </source>
</evidence>
<dbReference type="NCBIfam" id="TIGR02937">
    <property type="entry name" value="sigma70-ECF"/>
    <property type="match status" value="1"/>
</dbReference>
<dbReference type="InterPro" id="IPR013249">
    <property type="entry name" value="RNA_pol_sigma70_r4_t2"/>
</dbReference>
<name>A0A7W0DSP2_9ACTN</name>
<sequence>MDSLEERVPRPDRHPSPGRHDPEPTAPARTDPAAFRAFCDENFDALLGFVTRRVTDPHLAADLTADVFLAALEAADSFDPRRGAPRAWLYGIARNVLSGHFRSNARERDAVARLNGRRLLDEEDIAALEERIDAERAAREQAVRHRALSKPLREVVDLVAVDGLTPREAAAALGISLATVRVRLHRARRILRAVPAAPPPAAVPAASPAVRRPPAPVSTPSPTTCRPETTLETTP</sequence>
<dbReference type="GO" id="GO:0006352">
    <property type="term" value="P:DNA-templated transcription initiation"/>
    <property type="evidence" value="ECO:0007669"/>
    <property type="project" value="InterPro"/>
</dbReference>
<dbReference type="CDD" id="cd06171">
    <property type="entry name" value="Sigma70_r4"/>
    <property type="match status" value="1"/>
</dbReference>
<feature type="domain" description="RNA polymerase sigma factor 70 region 4 type 2" evidence="7">
    <location>
        <begin position="146"/>
        <end position="189"/>
    </location>
</feature>
<dbReference type="SUPFAM" id="SSF88946">
    <property type="entry name" value="Sigma2 domain of RNA polymerase sigma factors"/>
    <property type="match status" value="1"/>
</dbReference>
<dbReference type="Gene3D" id="1.10.1740.10">
    <property type="match status" value="1"/>
</dbReference>
<dbReference type="GO" id="GO:0003677">
    <property type="term" value="F:DNA binding"/>
    <property type="evidence" value="ECO:0007669"/>
    <property type="project" value="InterPro"/>
</dbReference>
<evidence type="ECO:0000256" key="5">
    <source>
        <dbReference type="SAM" id="MobiDB-lite"/>
    </source>
</evidence>
<keyword evidence="3" id="KW-0731">Sigma factor</keyword>
<comment type="similarity">
    <text evidence="1">Belongs to the sigma-70 factor family. ECF subfamily.</text>
</comment>
<evidence type="ECO:0000259" key="7">
    <source>
        <dbReference type="Pfam" id="PF08281"/>
    </source>
</evidence>
<evidence type="ECO:0000313" key="9">
    <source>
        <dbReference type="Proteomes" id="UP000545761"/>
    </source>
</evidence>
<dbReference type="PANTHER" id="PTHR43133:SF25">
    <property type="entry name" value="RNA POLYMERASE SIGMA FACTOR RFAY-RELATED"/>
    <property type="match status" value="1"/>
</dbReference>
<dbReference type="SUPFAM" id="SSF88659">
    <property type="entry name" value="Sigma3 and sigma4 domains of RNA polymerase sigma factors"/>
    <property type="match status" value="1"/>
</dbReference>
<dbReference type="PANTHER" id="PTHR43133">
    <property type="entry name" value="RNA POLYMERASE ECF-TYPE SIGMA FACTO"/>
    <property type="match status" value="1"/>
</dbReference>
<evidence type="ECO:0000256" key="4">
    <source>
        <dbReference type="ARBA" id="ARBA00023163"/>
    </source>
</evidence>
<dbReference type="GO" id="GO:0016987">
    <property type="term" value="F:sigma factor activity"/>
    <property type="evidence" value="ECO:0007669"/>
    <property type="project" value="UniProtKB-KW"/>
</dbReference>
<dbReference type="Pfam" id="PF04542">
    <property type="entry name" value="Sigma70_r2"/>
    <property type="match status" value="1"/>
</dbReference>
<feature type="compositionally biased region" description="Low complexity" evidence="5">
    <location>
        <begin position="220"/>
        <end position="235"/>
    </location>
</feature>
<feature type="compositionally biased region" description="Basic and acidic residues" evidence="5">
    <location>
        <begin position="1"/>
        <end position="23"/>
    </location>
</feature>
<feature type="region of interest" description="Disordered" evidence="5">
    <location>
        <begin position="1"/>
        <end position="30"/>
    </location>
</feature>
<accession>A0A7W0DSP2</accession>
<feature type="domain" description="RNA polymerase sigma-70 region 2" evidence="6">
    <location>
        <begin position="44"/>
        <end position="106"/>
    </location>
</feature>
<dbReference type="EMBL" id="JACEHE010000020">
    <property type="protein sequence ID" value="MBA2949674.1"/>
    <property type="molecule type" value="Genomic_DNA"/>
</dbReference>
<dbReference type="InterPro" id="IPR007627">
    <property type="entry name" value="RNA_pol_sigma70_r2"/>
</dbReference>
<protein>
    <submittedName>
        <fullName evidence="8">Sigma-70 family RNA polymerase sigma factor</fullName>
    </submittedName>
</protein>
<dbReference type="InterPro" id="IPR039425">
    <property type="entry name" value="RNA_pol_sigma-70-like"/>
</dbReference>
<feature type="region of interest" description="Disordered" evidence="5">
    <location>
        <begin position="197"/>
        <end position="235"/>
    </location>
</feature>
<evidence type="ECO:0000313" key="8">
    <source>
        <dbReference type="EMBL" id="MBA2949674.1"/>
    </source>
</evidence>
<proteinExistence type="inferred from homology"/>
<dbReference type="Pfam" id="PF08281">
    <property type="entry name" value="Sigma70_r4_2"/>
    <property type="match status" value="1"/>
</dbReference>
<evidence type="ECO:0000256" key="2">
    <source>
        <dbReference type="ARBA" id="ARBA00023015"/>
    </source>
</evidence>
<dbReference type="Proteomes" id="UP000545761">
    <property type="component" value="Unassembled WGS sequence"/>
</dbReference>
<dbReference type="InterPro" id="IPR036388">
    <property type="entry name" value="WH-like_DNA-bd_sf"/>
</dbReference>
<reference evidence="8 9" key="1">
    <citation type="submission" date="2020-07" db="EMBL/GenBank/DDBJ databases">
        <title>Streptomyces isolated from Indian soil.</title>
        <authorList>
            <person name="Mandal S."/>
            <person name="Maiti P.K."/>
        </authorList>
    </citation>
    <scope>NUCLEOTIDE SEQUENCE [LARGE SCALE GENOMIC DNA]</scope>
    <source>
        <strain evidence="8 9">PSKA28</strain>
    </source>
</reference>
<organism evidence="8 9">
    <name type="scientific">Streptomyces himalayensis subsp. himalayensis</name>
    <dbReference type="NCBI Taxonomy" id="2756131"/>
    <lineage>
        <taxon>Bacteria</taxon>
        <taxon>Bacillati</taxon>
        <taxon>Actinomycetota</taxon>
        <taxon>Actinomycetes</taxon>
        <taxon>Kitasatosporales</taxon>
        <taxon>Streptomycetaceae</taxon>
        <taxon>Streptomyces</taxon>
        <taxon>Streptomyces himalayensis</taxon>
    </lineage>
</organism>
<gene>
    <name evidence="8" type="ORF">H1D24_28620</name>
</gene>
<evidence type="ECO:0000256" key="1">
    <source>
        <dbReference type="ARBA" id="ARBA00010641"/>
    </source>
</evidence>
<dbReference type="InterPro" id="IPR013324">
    <property type="entry name" value="RNA_pol_sigma_r3/r4-like"/>
</dbReference>
<dbReference type="AlphaFoldDB" id="A0A7W0DSP2"/>
<dbReference type="Gene3D" id="1.10.10.10">
    <property type="entry name" value="Winged helix-like DNA-binding domain superfamily/Winged helix DNA-binding domain"/>
    <property type="match status" value="1"/>
</dbReference>
<dbReference type="InterPro" id="IPR014284">
    <property type="entry name" value="RNA_pol_sigma-70_dom"/>
</dbReference>
<comment type="caution">
    <text evidence="8">The sequence shown here is derived from an EMBL/GenBank/DDBJ whole genome shotgun (WGS) entry which is preliminary data.</text>
</comment>
<dbReference type="InterPro" id="IPR013325">
    <property type="entry name" value="RNA_pol_sigma_r2"/>
</dbReference>
<keyword evidence="4" id="KW-0804">Transcription</keyword>